<accession>A0A7W7RTC1</accession>
<dbReference type="EMBL" id="JACHJU010000001">
    <property type="protein sequence ID" value="MBB4937849.1"/>
    <property type="molecule type" value="Genomic_DNA"/>
</dbReference>
<keyword evidence="2" id="KW-1185">Reference proteome</keyword>
<protein>
    <submittedName>
        <fullName evidence="1">Uncharacterized protein</fullName>
    </submittedName>
</protein>
<proteinExistence type="predicted"/>
<gene>
    <name evidence="1" type="ORF">FHR32_002154</name>
</gene>
<evidence type="ECO:0000313" key="2">
    <source>
        <dbReference type="Proteomes" id="UP000534286"/>
    </source>
</evidence>
<organism evidence="1 2">
    <name type="scientific">Streptosporangium album</name>
    <dbReference type="NCBI Taxonomy" id="47479"/>
    <lineage>
        <taxon>Bacteria</taxon>
        <taxon>Bacillati</taxon>
        <taxon>Actinomycetota</taxon>
        <taxon>Actinomycetes</taxon>
        <taxon>Streptosporangiales</taxon>
        <taxon>Streptosporangiaceae</taxon>
        <taxon>Streptosporangium</taxon>
    </lineage>
</organism>
<dbReference type="RefSeq" id="WP_184754153.1">
    <property type="nucleotide sequence ID" value="NZ_BAABEK010000039.1"/>
</dbReference>
<dbReference type="AlphaFoldDB" id="A0A7W7RTC1"/>
<comment type="caution">
    <text evidence="1">The sequence shown here is derived from an EMBL/GenBank/DDBJ whole genome shotgun (WGS) entry which is preliminary data.</text>
</comment>
<sequence>MKTLFPYRTLFGEISLEVKEARLDGKLLPLTMISVMERVVALHQIERDDWERARVVFRMRTPEELMKPDEWADVACAAVLAEKKTNLRIVTPLKRQPDGSWIGVIELHRDWHLGQAEVEGLVTATVDGVAGRVIARTERHWTVDLQVHTPTRKKTVKTLWADFASDDNPYLNPYRMDPWAIEAAGDEPIVYLNSGFEGLQFILESNTRADRAVQDTLAGQIATDCWTALFNTATYAIDVEDDQPQWPGGWHESVLRRMLPDVFPNHSPDDALSEIFERRSAGEGGGELQTQILHAAIKQARTSKSLGTFIRTLRTIAKEEM</sequence>
<dbReference type="Proteomes" id="UP000534286">
    <property type="component" value="Unassembled WGS sequence"/>
</dbReference>
<reference evidence="1 2" key="1">
    <citation type="submission" date="2020-08" db="EMBL/GenBank/DDBJ databases">
        <title>Sequencing the genomes of 1000 actinobacteria strains.</title>
        <authorList>
            <person name="Klenk H.-P."/>
        </authorList>
    </citation>
    <scope>NUCLEOTIDE SEQUENCE [LARGE SCALE GENOMIC DNA]</scope>
    <source>
        <strain evidence="1 2">DSM 43023</strain>
    </source>
</reference>
<evidence type="ECO:0000313" key="1">
    <source>
        <dbReference type="EMBL" id="MBB4937849.1"/>
    </source>
</evidence>
<name>A0A7W7RTC1_9ACTN</name>